<evidence type="ECO:0000259" key="3">
    <source>
        <dbReference type="Pfam" id="PF00460"/>
    </source>
</evidence>
<comment type="caution">
    <text evidence="6">The sequence shown here is derived from an EMBL/GenBank/DDBJ whole genome shotgun (WGS) entry which is preliminary data.</text>
</comment>
<protein>
    <submittedName>
        <fullName evidence="6">Flagellar hook-basal body protein</fullName>
    </submittedName>
</protein>
<dbReference type="Pfam" id="PF22692">
    <property type="entry name" value="LlgE_F_G_D1"/>
    <property type="match status" value="1"/>
</dbReference>
<dbReference type="Proteomes" id="UP000262939">
    <property type="component" value="Unassembled WGS sequence"/>
</dbReference>
<feature type="domain" description="Flagellar basal-body/hook protein C-terminal" evidence="4">
    <location>
        <begin position="235"/>
        <end position="278"/>
    </location>
</feature>
<dbReference type="InterPro" id="IPR001444">
    <property type="entry name" value="Flag_bb_rod_N"/>
</dbReference>
<name>A0A372L6K8_9BACI</name>
<dbReference type="OrthoDB" id="9804559at2"/>
<dbReference type="PANTHER" id="PTHR30435:SF19">
    <property type="entry name" value="FLAGELLAR BASAL-BODY ROD PROTEIN FLGG"/>
    <property type="match status" value="1"/>
</dbReference>
<dbReference type="AlphaFoldDB" id="A0A372L6K8"/>
<dbReference type="RefSeq" id="WP_117324366.1">
    <property type="nucleotide sequence ID" value="NZ_QVTD01000022.1"/>
</dbReference>
<dbReference type="EMBL" id="QVTD01000022">
    <property type="protein sequence ID" value="RFU60730.1"/>
    <property type="molecule type" value="Genomic_DNA"/>
</dbReference>
<sequence>MNRTMITATNTLGQLQHKMDMIGHNISNIQTTGYKRKESYFNDLLVQEFNNQKQRNEIGRLTPLGIRQGTGARISQSQLVLTQGSIKNTERSLDVALEKEDLFFKVRVADDQGENTRYTRDGAFYLSPVSNNPEQMMLVTGKGYPVLDEFNNPIVISGSIENLTFSKEGQLKAETDNGAVQTFNLGMISIKKPQFLEQIGENLLGLPANFDDLGIDQEDIMTALEGGLRQDISMRQGALENSNVDLSKEMTDLMNVQRQYQFNAKSVTMADQMLGLINGIR</sequence>
<gene>
    <name evidence="6" type="ORF">D0466_20465</name>
</gene>
<feature type="domain" description="Flagellar basal body rod protein N-terminal" evidence="3">
    <location>
        <begin position="7"/>
        <end position="35"/>
    </location>
</feature>
<evidence type="ECO:0000313" key="7">
    <source>
        <dbReference type="Proteomes" id="UP000262939"/>
    </source>
</evidence>
<keyword evidence="6" id="KW-0282">Flagellum</keyword>
<dbReference type="SUPFAM" id="SSF117143">
    <property type="entry name" value="Flagellar hook protein flgE"/>
    <property type="match status" value="1"/>
</dbReference>
<reference evidence="6 7" key="1">
    <citation type="submission" date="2018-08" db="EMBL/GenBank/DDBJ databases">
        <title>Bacillus chawlae sp. nov., Bacillus glennii sp. nov., and Bacillus saganii sp. nov. Isolated from the Vehicle Assembly Building at Kennedy Space Center where the Viking Spacecraft were Assembled.</title>
        <authorList>
            <person name="Seuylemezian A."/>
            <person name="Vaishampayan P."/>
        </authorList>
    </citation>
    <scope>NUCLEOTIDE SEQUENCE [LARGE SCALE GENOMIC DNA]</scope>
    <source>
        <strain evidence="6 7">V44-8</strain>
    </source>
</reference>
<evidence type="ECO:0000256" key="1">
    <source>
        <dbReference type="ARBA" id="ARBA00009677"/>
    </source>
</evidence>
<feature type="domain" description="Flagellar hook protein FlgE/F/G-like D1" evidence="5">
    <location>
        <begin position="103"/>
        <end position="172"/>
    </location>
</feature>
<dbReference type="InterPro" id="IPR037925">
    <property type="entry name" value="FlgE/F/G-like"/>
</dbReference>
<evidence type="ECO:0000256" key="2">
    <source>
        <dbReference type="RuleBase" id="RU362116"/>
    </source>
</evidence>
<dbReference type="NCBIfam" id="TIGR03506">
    <property type="entry name" value="FlgEFG_subfam"/>
    <property type="match status" value="1"/>
</dbReference>
<evidence type="ECO:0000259" key="5">
    <source>
        <dbReference type="Pfam" id="PF22692"/>
    </source>
</evidence>
<dbReference type="Pfam" id="PF06429">
    <property type="entry name" value="Flg_bbr_C"/>
    <property type="match status" value="1"/>
</dbReference>
<organism evidence="6 7">
    <name type="scientific">Peribacillus glennii</name>
    <dbReference type="NCBI Taxonomy" id="2303991"/>
    <lineage>
        <taxon>Bacteria</taxon>
        <taxon>Bacillati</taxon>
        <taxon>Bacillota</taxon>
        <taxon>Bacilli</taxon>
        <taxon>Bacillales</taxon>
        <taxon>Bacillaceae</taxon>
        <taxon>Peribacillus</taxon>
    </lineage>
</organism>
<evidence type="ECO:0000259" key="4">
    <source>
        <dbReference type="Pfam" id="PF06429"/>
    </source>
</evidence>
<accession>A0A372L6K8</accession>
<dbReference type="PANTHER" id="PTHR30435">
    <property type="entry name" value="FLAGELLAR PROTEIN"/>
    <property type="match status" value="1"/>
</dbReference>
<dbReference type="Pfam" id="PF00460">
    <property type="entry name" value="Flg_bb_rod"/>
    <property type="match status" value="1"/>
</dbReference>
<comment type="similarity">
    <text evidence="1 2">Belongs to the flagella basal body rod proteins family.</text>
</comment>
<dbReference type="InterPro" id="IPR020013">
    <property type="entry name" value="Flagellar_FlgE/F/G"/>
</dbReference>
<dbReference type="InterPro" id="IPR010930">
    <property type="entry name" value="Flg_bb/hook_C_dom"/>
</dbReference>
<keyword evidence="6" id="KW-0969">Cilium</keyword>
<keyword evidence="7" id="KW-1185">Reference proteome</keyword>
<keyword evidence="2" id="KW-0975">Bacterial flagellum</keyword>
<dbReference type="GO" id="GO:0009425">
    <property type="term" value="C:bacterial-type flagellum basal body"/>
    <property type="evidence" value="ECO:0007669"/>
    <property type="project" value="UniProtKB-SubCell"/>
</dbReference>
<evidence type="ECO:0000313" key="6">
    <source>
        <dbReference type="EMBL" id="RFU60730.1"/>
    </source>
</evidence>
<dbReference type="InterPro" id="IPR053967">
    <property type="entry name" value="LlgE_F_G-like_D1"/>
</dbReference>
<keyword evidence="6" id="KW-0966">Cell projection</keyword>
<dbReference type="GO" id="GO:0071978">
    <property type="term" value="P:bacterial-type flagellum-dependent swarming motility"/>
    <property type="evidence" value="ECO:0007669"/>
    <property type="project" value="TreeGrafter"/>
</dbReference>
<comment type="subcellular location">
    <subcellularLocation>
        <location evidence="2">Bacterial flagellum basal body</location>
    </subcellularLocation>
</comment>
<proteinExistence type="inferred from homology"/>